<evidence type="ECO:0000256" key="1">
    <source>
        <dbReference type="SAM" id="SignalP"/>
    </source>
</evidence>
<dbReference type="InterPro" id="IPR055915">
    <property type="entry name" value="DUF7492"/>
</dbReference>
<dbReference type="eggNOG" id="ENOG502SABV">
    <property type="taxonomic scope" value="Eukaryota"/>
</dbReference>
<feature type="signal peptide" evidence="1">
    <location>
        <begin position="1"/>
        <end position="22"/>
    </location>
</feature>
<keyword evidence="4" id="KW-1185">Reference proteome</keyword>
<evidence type="ECO:0000313" key="3">
    <source>
        <dbReference type="EMBL" id="EED20463.1"/>
    </source>
</evidence>
<protein>
    <recommendedName>
        <fullName evidence="2">DUF7492 domain-containing protein</fullName>
    </recommendedName>
</protein>
<evidence type="ECO:0000313" key="4">
    <source>
        <dbReference type="Proteomes" id="UP000001745"/>
    </source>
</evidence>
<gene>
    <name evidence="3" type="ORF">TSTA_036840</name>
</gene>
<reference evidence="4" key="1">
    <citation type="journal article" date="2015" name="Genome Announc.">
        <title>Genome sequence of the AIDS-associated pathogen Penicillium marneffei (ATCC18224) and its near taxonomic relative Talaromyces stipitatus (ATCC10500).</title>
        <authorList>
            <person name="Nierman W.C."/>
            <person name="Fedorova-Abrams N.D."/>
            <person name="Andrianopoulos A."/>
        </authorList>
    </citation>
    <scope>NUCLEOTIDE SEQUENCE [LARGE SCALE GENOMIC DNA]</scope>
    <source>
        <strain evidence="4">ATCC 10500 / CBS 375.48 / QM 6759 / NRRL 1006</strain>
    </source>
</reference>
<evidence type="ECO:0000259" key="2">
    <source>
        <dbReference type="Pfam" id="PF24320"/>
    </source>
</evidence>
<dbReference type="EMBL" id="EQ962654">
    <property type="protein sequence ID" value="EED20463.1"/>
    <property type="molecule type" value="Genomic_DNA"/>
</dbReference>
<organism evidence="3 4">
    <name type="scientific">Talaromyces stipitatus (strain ATCC 10500 / CBS 375.48 / QM 6759 / NRRL 1006)</name>
    <name type="common">Penicillium stipitatum</name>
    <dbReference type="NCBI Taxonomy" id="441959"/>
    <lineage>
        <taxon>Eukaryota</taxon>
        <taxon>Fungi</taxon>
        <taxon>Dikarya</taxon>
        <taxon>Ascomycota</taxon>
        <taxon>Pezizomycotina</taxon>
        <taxon>Eurotiomycetes</taxon>
        <taxon>Eurotiomycetidae</taxon>
        <taxon>Eurotiales</taxon>
        <taxon>Trichocomaceae</taxon>
        <taxon>Talaromyces</taxon>
        <taxon>Talaromyces sect. Talaromyces</taxon>
    </lineage>
</organism>
<dbReference type="RefSeq" id="XP_002480897.1">
    <property type="nucleotide sequence ID" value="XM_002480852.1"/>
</dbReference>
<dbReference type="InParanoid" id="B8M8F0"/>
<accession>B8M8F0</accession>
<keyword evidence="1" id="KW-0732">Signal</keyword>
<name>B8M8F0_TALSN</name>
<feature type="chain" id="PRO_5002877370" description="DUF7492 domain-containing protein" evidence="1">
    <location>
        <begin position="23"/>
        <end position="447"/>
    </location>
</feature>
<dbReference type="STRING" id="441959.B8M8F0"/>
<dbReference type="Proteomes" id="UP000001745">
    <property type="component" value="Unassembled WGS sequence"/>
</dbReference>
<dbReference type="AlphaFoldDB" id="B8M8F0"/>
<dbReference type="OMA" id="YVPRTDP"/>
<dbReference type="HOGENOM" id="CLU_019095_1_0_1"/>
<dbReference type="GeneID" id="8100530"/>
<dbReference type="Pfam" id="PF24320">
    <property type="entry name" value="DUF7492"/>
    <property type="match status" value="1"/>
</dbReference>
<feature type="domain" description="DUF7492" evidence="2">
    <location>
        <begin position="20"/>
        <end position="265"/>
    </location>
</feature>
<dbReference type="PhylomeDB" id="B8M8F0"/>
<sequence length="447" mass="47117">MMQAINRSIVLVMILLSSLAQAHSWVEEMTLVSPDGKFTGKVGYPRGMILRTDPGFSDPLMQYQLPPQGEQLSASTYICRESQRTSNYTDKLPRLAAYPGAAVALRYQENGHVTTPWSKAGKPQNSGIVYVYGTERPKEDDHLLDIYKKWTLDGKGGDGRGRLLTSQYFDDGQCYQLNVGYISQQRQAEFHRVAKPGDIAGANLWCQTDVPLPNDLPVGKDYTLYWVWDWSTLDEDGKVTLPELYTTCMDVTIADAGKIAGTGATVAHGENNAKQHFASVTNYGENAIQTVWEKLAATPTVPTAVTPVPVNVTASVFYIAANSVIQANGAATSQAIAAGNAAVKAWAMTAAATATGARGAGAADAGGVGAAGATGATGATGAAGAGTGTGATATSATSATDACNPATVTITMTVTTTVAPSSAARSTGLLARRRDFCWFYYGPYHEA</sequence>
<proteinExistence type="predicted"/>
<dbReference type="OrthoDB" id="64281at2759"/>
<dbReference type="VEuPathDB" id="FungiDB:TSTA_036840"/>